<comment type="caution">
    <text evidence="1">The sequence shown here is derived from an EMBL/GenBank/DDBJ whole genome shotgun (WGS) entry which is preliminary data.</text>
</comment>
<evidence type="ECO:0000313" key="2">
    <source>
        <dbReference type="Proteomes" id="UP000006230"/>
    </source>
</evidence>
<gene>
    <name evidence="1" type="ORF">R2601_13569</name>
</gene>
<protein>
    <submittedName>
        <fullName evidence="1">Uncharacterized protein</fullName>
    </submittedName>
</protein>
<organism evidence="1 2">
    <name type="scientific">Salipiger bermudensis (strain DSM 26914 / JCM 13377 / KCTC 12554 / HTCC2601)</name>
    <name type="common">Pelagibaca bermudensis</name>
    <dbReference type="NCBI Taxonomy" id="314265"/>
    <lineage>
        <taxon>Bacteria</taxon>
        <taxon>Pseudomonadati</taxon>
        <taxon>Pseudomonadota</taxon>
        <taxon>Alphaproteobacteria</taxon>
        <taxon>Rhodobacterales</taxon>
        <taxon>Roseobacteraceae</taxon>
        <taxon>Salipiger</taxon>
    </lineage>
</organism>
<proteinExistence type="predicted"/>
<dbReference type="HOGENOM" id="CLU_3366412_0_0_5"/>
<dbReference type="STRING" id="314265.R2601_13569"/>
<sequence length="35" mass="4101">MPVNRFTYETIAKIYGESFASLWFRPVSAVFKETN</sequence>
<reference evidence="1 2" key="1">
    <citation type="journal article" date="2010" name="J. Bacteriol.">
        <title>Genome sequences of Pelagibaca bermudensis HTCC2601T and Maritimibacter alkaliphilus HTCC2654T, the type strains of two marine Roseobacter genera.</title>
        <authorList>
            <person name="Thrash J.C."/>
            <person name="Cho J.C."/>
            <person name="Ferriera S."/>
            <person name="Johnson J."/>
            <person name="Vergin K.L."/>
            <person name="Giovannoni S.J."/>
        </authorList>
    </citation>
    <scope>NUCLEOTIDE SEQUENCE [LARGE SCALE GENOMIC DNA]</scope>
    <source>
        <strain evidence="2">DSM 26914 / JCM 13377 / KCTC 12554 / HTCC2601</strain>
    </source>
</reference>
<evidence type="ECO:0000313" key="1">
    <source>
        <dbReference type="EMBL" id="EAU46854.1"/>
    </source>
</evidence>
<accession>Q0FRK0</accession>
<dbReference type="AlphaFoldDB" id="Q0FRK0"/>
<name>Q0FRK0_SALBH</name>
<dbReference type="EMBL" id="AATQ01000011">
    <property type="protein sequence ID" value="EAU46854.1"/>
    <property type="molecule type" value="Genomic_DNA"/>
</dbReference>
<dbReference type="Proteomes" id="UP000006230">
    <property type="component" value="Unassembled WGS sequence"/>
</dbReference>
<keyword evidence="2" id="KW-1185">Reference proteome</keyword>